<protein>
    <submittedName>
        <fullName evidence="1">Uncharacterized protein</fullName>
    </submittedName>
</protein>
<accession>A0A4S8MWQ4</accession>
<organism evidence="1 2">
    <name type="scientific">Dendrothele bispora (strain CBS 962.96)</name>
    <dbReference type="NCBI Taxonomy" id="1314807"/>
    <lineage>
        <taxon>Eukaryota</taxon>
        <taxon>Fungi</taxon>
        <taxon>Dikarya</taxon>
        <taxon>Basidiomycota</taxon>
        <taxon>Agaricomycotina</taxon>
        <taxon>Agaricomycetes</taxon>
        <taxon>Agaricomycetidae</taxon>
        <taxon>Agaricales</taxon>
        <taxon>Agaricales incertae sedis</taxon>
        <taxon>Dendrothele</taxon>
    </lineage>
</organism>
<dbReference type="AlphaFoldDB" id="A0A4S8MWQ4"/>
<sequence length="263" mass="29403">MADSTKAEIAAILDAYLVSSQSENDAVDTTAAAQKLTSIFNRMASENPEEPPEPWSLYDEVLRRVRTTTHDSLTQDKLVKLLGVIKATRPEPKENYWSYLYPLGLSVRELWNDDHTSTVWASLNAFTARLSVAGVLDFRVYGIWAMRYSLEDAKIHPGTATDSDGLDATVLNVQIPAAAAWILYAGSLMWDLCETNAYQDDGSARGGPKWEGKGGYSQPRWVFWKMRLERFVERKDLAKETTQMAKMAVNKMNSIDGTVANPN</sequence>
<dbReference type="Pfam" id="PF12311">
    <property type="entry name" value="DUF3632"/>
    <property type="match status" value="1"/>
</dbReference>
<dbReference type="OrthoDB" id="3350591at2759"/>
<proteinExistence type="predicted"/>
<evidence type="ECO:0000313" key="2">
    <source>
        <dbReference type="Proteomes" id="UP000297245"/>
    </source>
</evidence>
<dbReference type="PANTHER" id="PTHR38797">
    <property type="entry name" value="NUCLEAR PORE COMPLEX PROTEIN NUP85-RELATED"/>
    <property type="match status" value="1"/>
</dbReference>
<dbReference type="EMBL" id="ML179036">
    <property type="protein sequence ID" value="THV07768.1"/>
    <property type="molecule type" value="Genomic_DNA"/>
</dbReference>
<gene>
    <name evidence="1" type="ORF">K435DRAFT_772153</name>
</gene>
<dbReference type="InterPro" id="IPR053204">
    <property type="entry name" value="Oxopyrrolidines_Biosynth-assoc"/>
</dbReference>
<keyword evidence="2" id="KW-1185">Reference proteome</keyword>
<reference evidence="1 2" key="1">
    <citation type="journal article" date="2019" name="Nat. Ecol. Evol.">
        <title>Megaphylogeny resolves global patterns of mushroom evolution.</title>
        <authorList>
            <person name="Varga T."/>
            <person name="Krizsan K."/>
            <person name="Foldi C."/>
            <person name="Dima B."/>
            <person name="Sanchez-Garcia M."/>
            <person name="Sanchez-Ramirez S."/>
            <person name="Szollosi G.J."/>
            <person name="Szarkandi J.G."/>
            <person name="Papp V."/>
            <person name="Albert L."/>
            <person name="Andreopoulos W."/>
            <person name="Angelini C."/>
            <person name="Antonin V."/>
            <person name="Barry K.W."/>
            <person name="Bougher N.L."/>
            <person name="Buchanan P."/>
            <person name="Buyck B."/>
            <person name="Bense V."/>
            <person name="Catcheside P."/>
            <person name="Chovatia M."/>
            <person name="Cooper J."/>
            <person name="Damon W."/>
            <person name="Desjardin D."/>
            <person name="Finy P."/>
            <person name="Geml J."/>
            <person name="Haridas S."/>
            <person name="Hughes K."/>
            <person name="Justo A."/>
            <person name="Karasinski D."/>
            <person name="Kautmanova I."/>
            <person name="Kiss B."/>
            <person name="Kocsube S."/>
            <person name="Kotiranta H."/>
            <person name="LaButti K.M."/>
            <person name="Lechner B.E."/>
            <person name="Liimatainen K."/>
            <person name="Lipzen A."/>
            <person name="Lukacs Z."/>
            <person name="Mihaltcheva S."/>
            <person name="Morgado L.N."/>
            <person name="Niskanen T."/>
            <person name="Noordeloos M.E."/>
            <person name="Ohm R.A."/>
            <person name="Ortiz-Santana B."/>
            <person name="Ovrebo C."/>
            <person name="Racz N."/>
            <person name="Riley R."/>
            <person name="Savchenko A."/>
            <person name="Shiryaev A."/>
            <person name="Soop K."/>
            <person name="Spirin V."/>
            <person name="Szebenyi C."/>
            <person name="Tomsovsky M."/>
            <person name="Tulloss R.E."/>
            <person name="Uehling J."/>
            <person name="Grigoriev I.V."/>
            <person name="Vagvolgyi C."/>
            <person name="Papp T."/>
            <person name="Martin F.M."/>
            <person name="Miettinen O."/>
            <person name="Hibbett D.S."/>
            <person name="Nagy L.G."/>
        </authorList>
    </citation>
    <scope>NUCLEOTIDE SEQUENCE [LARGE SCALE GENOMIC DNA]</scope>
    <source>
        <strain evidence="1 2">CBS 962.96</strain>
    </source>
</reference>
<dbReference type="Proteomes" id="UP000297245">
    <property type="component" value="Unassembled WGS sequence"/>
</dbReference>
<dbReference type="PANTHER" id="PTHR38797:SF4">
    <property type="entry name" value="NUCLEAR PORE COMPLEX PROTEIN NUP85"/>
    <property type="match status" value="1"/>
</dbReference>
<dbReference type="InterPro" id="IPR022085">
    <property type="entry name" value="OpdG"/>
</dbReference>
<name>A0A4S8MWQ4_DENBC</name>
<evidence type="ECO:0000313" key="1">
    <source>
        <dbReference type="EMBL" id="THV07768.1"/>
    </source>
</evidence>